<reference evidence="6 7" key="1">
    <citation type="submission" date="2013-09" db="EMBL/GenBank/DDBJ databases">
        <title>Whole genome shotgun sequence of Vibrio azureus NBRC 104587.</title>
        <authorList>
            <person name="Isaki S."/>
            <person name="Hosoyama A."/>
            <person name="Numata M."/>
            <person name="Hashimoto M."/>
            <person name="Hosoyama Y."/>
            <person name="Tsuchikane K."/>
            <person name="Noguchi M."/>
            <person name="Hirakata S."/>
            <person name="Ichikawa N."/>
            <person name="Ohji S."/>
            <person name="Yamazoe A."/>
            <person name="Fujita N."/>
        </authorList>
    </citation>
    <scope>NUCLEOTIDE SEQUENCE [LARGE SCALE GENOMIC DNA]</scope>
    <source>
        <strain evidence="6 7">NBRC 104587</strain>
    </source>
</reference>
<dbReference type="AlphaFoldDB" id="U3CEU7"/>
<feature type="signal peptide" evidence="5">
    <location>
        <begin position="1"/>
        <end position="25"/>
    </location>
</feature>
<dbReference type="InterPro" id="IPR012899">
    <property type="entry name" value="LTXXQ"/>
</dbReference>
<dbReference type="Gene3D" id="1.20.120.1490">
    <property type="match status" value="1"/>
</dbReference>
<sequence>MKSTKQFVLAAMVLPLTLSAASAFASDGKAHSGDKCMGQERALLKQLDLTDAQKEQIKELRKFSKLEKKQKFAKLEEKKVARLTHNEKVQALVLADNFDKEAANKLAKEMVEKQTERRVALLEKKHKLLSVLTPAQKVKYAELKKARTQECAEKKYIRLEKKHND</sequence>
<dbReference type="GO" id="GO:0051082">
    <property type="term" value="F:unfolded protein binding"/>
    <property type="evidence" value="ECO:0007669"/>
    <property type="project" value="TreeGrafter"/>
</dbReference>
<dbReference type="STRING" id="1219077.VAZ01S_053_00270"/>
<organism evidence="6 7">
    <name type="scientific">Vibrio azureus NBRC 104587</name>
    <dbReference type="NCBI Taxonomy" id="1219077"/>
    <lineage>
        <taxon>Bacteria</taxon>
        <taxon>Pseudomonadati</taxon>
        <taxon>Pseudomonadota</taxon>
        <taxon>Gammaproteobacteria</taxon>
        <taxon>Vibrionales</taxon>
        <taxon>Vibrionaceae</taxon>
        <taxon>Vibrio</taxon>
    </lineage>
</organism>
<comment type="similarity">
    <text evidence="2">Belongs to the CpxP/Spy family.</text>
</comment>
<evidence type="ECO:0000313" key="6">
    <source>
        <dbReference type="EMBL" id="GAD76808.1"/>
    </source>
</evidence>
<dbReference type="PANTHER" id="PTHR38102">
    <property type="entry name" value="PERIPLASMIC CHAPERONE SPY"/>
    <property type="match status" value="1"/>
</dbReference>
<dbReference type="OrthoDB" id="6105813at2"/>
<dbReference type="Pfam" id="PF07813">
    <property type="entry name" value="LTXXQ"/>
    <property type="match status" value="1"/>
</dbReference>
<evidence type="ECO:0000256" key="2">
    <source>
        <dbReference type="ARBA" id="ARBA00008441"/>
    </source>
</evidence>
<comment type="subcellular location">
    <subcellularLocation>
        <location evidence="1">Periplasm</location>
    </subcellularLocation>
</comment>
<dbReference type="PIRSF" id="PIRSF034445">
    <property type="entry name" value="CpxP_Spy"/>
    <property type="match status" value="1"/>
</dbReference>
<comment type="caution">
    <text evidence="6">The sequence shown here is derived from an EMBL/GenBank/DDBJ whole genome shotgun (WGS) entry which is preliminary data.</text>
</comment>
<dbReference type="InterPro" id="IPR052211">
    <property type="entry name" value="Cpx_auxiliary_protein"/>
</dbReference>
<evidence type="ECO:0000313" key="7">
    <source>
        <dbReference type="Proteomes" id="UP000016567"/>
    </source>
</evidence>
<dbReference type="PANTHER" id="PTHR38102:SF1">
    <property type="entry name" value="PERIPLASMIC CHAPERONE SPY"/>
    <property type="match status" value="1"/>
</dbReference>
<dbReference type="Proteomes" id="UP000016567">
    <property type="component" value="Unassembled WGS sequence"/>
</dbReference>
<gene>
    <name evidence="6" type="primary">spy</name>
    <name evidence="6" type="ORF">VAZ01S_053_00270</name>
</gene>
<dbReference type="RefSeq" id="WP_021710555.1">
    <property type="nucleotide sequence ID" value="NZ_BAOB01000045.1"/>
</dbReference>
<feature type="chain" id="PRO_5004639423" evidence="5">
    <location>
        <begin position="26"/>
        <end position="165"/>
    </location>
</feature>
<keyword evidence="3 5" id="KW-0732">Signal</keyword>
<evidence type="ECO:0000256" key="5">
    <source>
        <dbReference type="SAM" id="SignalP"/>
    </source>
</evidence>
<proteinExistence type="inferred from homology"/>
<evidence type="ECO:0000256" key="3">
    <source>
        <dbReference type="ARBA" id="ARBA00022729"/>
    </source>
</evidence>
<dbReference type="eggNOG" id="COG3678">
    <property type="taxonomic scope" value="Bacteria"/>
</dbReference>
<keyword evidence="4" id="KW-0574">Periplasm</keyword>
<name>U3CEU7_9VIBR</name>
<evidence type="ECO:0000256" key="4">
    <source>
        <dbReference type="ARBA" id="ARBA00022764"/>
    </source>
</evidence>
<protein>
    <submittedName>
        <fullName evidence="6">Chaperon protein Spy</fullName>
    </submittedName>
</protein>
<keyword evidence="7" id="KW-1185">Reference proteome</keyword>
<accession>U3CEU7</accession>
<evidence type="ECO:0000256" key="1">
    <source>
        <dbReference type="ARBA" id="ARBA00004418"/>
    </source>
</evidence>
<dbReference type="GO" id="GO:0030288">
    <property type="term" value="C:outer membrane-bounded periplasmic space"/>
    <property type="evidence" value="ECO:0007669"/>
    <property type="project" value="TreeGrafter"/>
</dbReference>
<dbReference type="NCBIfam" id="NF009391">
    <property type="entry name" value="PRK12750.1"/>
    <property type="match status" value="1"/>
</dbReference>
<dbReference type="EMBL" id="BATL01000053">
    <property type="protein sequence ID" value="GAD76808.1"/>
    <property type="molecule type" value="Genomic_DNA"/>
</dbReference>
<dbReference type="CDD" id="cd09916">
    <property type="entry name" value="CpxP_like"/>
    <property type="match status" value="1"/>
</dbReference>